<feature type="transmembrane region" description="Helical" evidence="8">
    <location>
        <begin position="282"/>
        <end position="303"/>
    </location>
</feature>
<dbReference type="AlphaFoldDB" id="H1XZF5"/>
<evidence type="ECO:0000256" key="4">
    <source>
        <dbReference type="ARBA" id="ARBA00022475"/>
    </source>
</evidence>
<dbReference type="InterPro" id="IPR036259">
    <property type="entry name" value="MFS_trans_sf"/>
</dbReference>
<protein>
    <submittedName>
        <fullName evidence="10">Drug resistance transporter, Bcr/CflA subfamily</fullName>
    </submittedName>
</protein>
<feature type="transmembrane region" description="Helical" evidence="8">
    <location>
        <begin position="133"/>
        <end position="155"/>
    </location>
</feature>
<evidence type="ECO:0000256" key="6">
    <source>
        <dbReference type="ARBA" id="ARBA00022989"/>
    </source>
</evidence>
<comment type="subcellular location">
    <subcellularLocation>
        <location evidence="1">Cell membrane</location>
        <topology evidence="1">Multi-pass membrane protein</topology>
    </subcellularLocation>
</comment>
<dbReference type="InterPro" id="IPR020846">
    <property type="entry name" value="MFS_dom"/>
</dbReference>
<keyword evidence="7 8" id="KW-0472">Membrane</keyword>
<evidence type="ECO:0000256" key="5">
    <source>
        <dbReference type="ARBA" id="ARBA00022692"/>
    </source>
</evidence>
<dbReference type="NCBIfam" id="TIGR00710">
    <property type="entry name" value="efflux_Bcr_CflA"/>
    <property type="match status" value="1"/>
</dbReference>
<dbReference type="OrthoDB" id="9800416at2"/>
<dbReference type="GO" id="GO:1990961">
    <property type="term" value="P:xenobiotic detoxification by transmembrane export across the plasma membrane"/>
    <property type="evidence" value="ECO:0007669"/>
    <property type="project" value="InterPro"/>
</dbReference>
<proteinExistence type="inferred from homology"/>
<dbReference type="CDD" id="cd17320">
    <property type="entry name" value="MFS_MdfA_MDR_like"/>
    <property type="match status" value="1"/>
</dbReference>
<dbReference type="PANTHER" id="PTHR23502:SF132">
    <property type="entry name" value="POLYAMINE TRANSPORTER 2-RELATED"/>
    <property type="match status" value="1"/>
</dbReference>
<evidence type="ECO:0000256" key="1">
    <source>
        <dbReference type="ARBA" id="ARBA00004651"/>
    </source>
</evidence>
<feature type="domain" description="Major facilitator superfamily (MFS) profile" evidence="9">
    <location>
        <begin position="6"/>
        <end position="391"/>
    </location>
</feature>
<evidence type="ECO:0000313" key="10">
    <source>
        <dbReference type="EMBL" id="EHQ25643.1"/>
    </source>
</evidence>
<dbReference type="InterPro" id="IPR011701">
    <property type="entry name" value="MFS"/>
</dbReference>
<dbReference type="FunFam" id="1.20.1720.10:FF:000005">
    <property type="entry name" value="Bcr/CflA family efflux transporter"/>
    <property type="match status" value="1"/>
</dbReference>
<feature type="transmembrane region" description="Helical" evidence="8">
    <location>
        <begin position="251"/>
        <end position="270"/>
    </location>
</feature>
<evidence type="ECO:0000256" key="7">
    <source>
        <dbReference type="ARBA" id="ARBA00023136"/>
    </source>
</evidence>
<feature type="transmembrane region" description="Helical" evidence="8">
    <location>
        <begin position="76"/>
        <end position="94"/>
    </location>
</feature>
<name>H1XZF5_9SPHI</name>
<feature type="transmembrane region" description="Helical" evidence="8">
    <location>
        <begin position="369"/>
        <end position="388"/>
    </location>
</feature>
<dbReference type="Proteomes" id="UP000002774">
    <property type="component" value="Chromosome"/>
</dbReference>
<dbReference type="HOGENOM" id="CLU_001265_47_1_10"/>
<reference evidence="10" key="1">
    <citation type="submission" date="2011-09" db="EMBL/GenBank/DDBJ databases">
        <title>The permanent draft genome of Mucilaginibacter paludis DSM 18603.</title>
        <authorList>
            <consortium name="US DOE Joint Genome Institute (JGI-PGF)"/>
            <person name="Lucas S."/>
            <person name="Han J."/>
            <person name="Lapidus A."/>
            <person name="Bruce D."/>
            <person name="Goodwin L."/>
            <person name="Pitluck S."/>
            <person name="Peters L."/>
            <person name="Kyrpides N."/>
            <person name="Mavromatis K."/>
            <person name="Ivanova N."/>
            <person name="Mikhailova N."/>
            <person name="Held B."/>
            <person name="Detter J.C."/>
            <person name="Tapia R."/>
            <person name="Han C."/>
            <person name="Land M."/>
            <person name="Hauser L."/>
            <person name="Markowitz V."/>
            <person name="Cheng J.-F."/>
            <person name="Hugenholtz P."/>
            <person name="Woyke T."/>
            <person name="Wu D."/>
            <person name="Tindall B."/>
            <person name="Brambilla E."/>
            <person name="Klenk H.-P."/>
            <person name="Eisen J.A."/>
        </authorList>
    </citation>
    <scope>NUCLEOTIDE SEQUENCE [LARGE SCALE GENOMIC DNA]</scope>
    <source>
        <strain evidence="10">DSM 18603</strain>
    </source>
</reference>
<evidence type="ECO:0000259" key="9">
    <source>
        <dbReference type="PROSITE" id="PS50850"/>
    </source>
</evidence>
<evidence type="ECO:0000313" key="11">
    <source>
        <dbReference type="Proteomes" id="UP000002774"/>
    </source>
</evidence>
<feature type="transmembrane region" description="Helical" evidence="8">
    <location>
        <begin position="213"/>
        <end position="231"/>
    </location>
</feature>
<dbReference type="GO" id="GO:0015385">
    <property type="term" value="F:sodium:proton antiporter activity"/>
    <property type="evidence" value="ECO:0007669"/>
    <property type="project" value="TreeGrafter"/>
</dbReference>
<accession>H1XZF5</accession>
<dbReference type="Pfam" id="PF07690">
    <property type="entry name" value="MFS_1"/>
    <property type="match status" value="1"/>
</dbReference>
<keyword evidence="11" id="KW-1185">Reference proteome</keyword>
<dbReference type="GO" id="GO:0005886">
    <property type="term" value="C:plasma membrane"/>
    <property type="evidence" value="ECO:0007669"/>
    <property type="project" value="UniProtKB-SubCell"/>
</dbReference>
<feature type="transmembrane region" description="Helical" evidence="8">
    <location>
        <begin position="343"/>
        <end position="363"/>
    </location>
</feature>
<comment type="similarity">
    <text evidence="2">Belongs to the major facilitator superfamily. Bcr/CmlA family.</text>
</comment>
<feature type="transmembrane region" description="Helical" evidence="8">
    <location>
        <begin position="45"/>
        <end position="64"/>
    </location>
</feature>
<evidence type="ECO:0000256" key="2">
    <source>
        <dbReference type="ARBA" id="ARBA00006236"/>
    </source>
</evidence>
<keyword evidence="5 8" id="KW-0812">Transmembrane</keyword>
<keyword evidence="4" id="KW-1003">Cell membrane</keyword>
<sequence length="406" mass="43408">MDRKRYIILILILGTLSALSPFSIDMYLPAFPAIARDLHTSVAHIQLSLTSYFIGISIGQLIYGPLLDRFGRKKPLYIGLLVYVLASLGCAVTKSANILIAMRLLQALGSCAGMVAARALVRDLFPVGDIAKVFSLLLLVIAVSPMVAPTVGGYVSAAFGWHAVFIILTSIAVLILAGCVFWLPQGREADQQLSLKPKAIVNNFHSVFKHPYFYTYAITGGVASASQYAYLSGSSDVFINYYHVSQKQYGWIFAFIAAGLIGSSQVNSVLLRSFKSEQVIKVALFIQSLVGITLFTATLNGWISEAGMIVLIFLFLCCQGFISPNASALSLAPFAKQAGSASALMGTLQMGIGACASAMVSFLNNGTALPMTGIMVVCAICGCILLFAGSKMISHKIINQPLLTTE</sequence>
<dbReference type="EMBL" id="CM001403">
    <property type="protein sequence ID" value="EHQ25643.1"/>
    <property type="molecule type" value="Genomic_DNA"/>
</dbReference>
<dbReference type="eggNOG" id="COG2814">
    <property type="taxonomic scope" value="Bacteria"/>
</dbReference>
<dbReference type="RefSeq" id="WP_008505474.1">
    <property type="nucleotide sequence ID" value="NZ_CM001403.1"/>
</dbReference>
<feature type="transmembrane region" description="Helical" evidence="8">
    <location>
        <begin position="100"/>
        <end position="121"/>
    </location>
</feature>
<feature type="transmembrane region" description="Helical" evidence="8">
    <location>
        <begin position="309"/>
        <end position="331"/>
    </location>
</feature>
<dbReference type="PROSITE" id="PS50850">
    <property type="entry name" value="MFS"/>
    <property type="match status" value="1"/>
</dbReference>
<dbReference type="GO" id="GO:0042910">
    <property type="term" value="F:xenobiotic transmembrane transporter activity"/>
    <property type="evidence" value="ECO:0007669"/>
    <property type="project" value="InterPro"/>
</dbReference>
<keyword evidence="3" id="KW-0813">Transport</keyword>
<dbReference type="STRING" id="714943.Mucpa_1485"/>
<organism evidence="10 11">
    <name type="scientific">Mucilaginibacter paludis DSM 18603</name>
    <dbReference type="NCBI Taxonomy" id="714943"/>
    <lineage>
        <taxon>Bacteria</taxon>
        <taxon>Pseudomonadati</taxon>
        <taxon>Bacteroidota</taxon>
        <taxon>Sphingobacteriia</taxon>
        <taxon>Sphingobacteriales</taxon>
        <taxon>Sphingobacteriaceae</taxon>
        <taxon>Mucilaginibacter</taxon>
    </lineage>
</organism>
<dbReference type="Gene3D" id="1.20.1720.10">
    <property type="entry name" value="Multidrug resistance protein D"/>
    <property type="match status" value="1"/>
</dbReference>
<keyword evidence="6 8" id="KW-1133">Transmembrane helix</keyword>
<gene>
    <name evidence="10" type="ORF">Mucpa_1485</name>
</gene>
<evidence type="ECO:0000256" key="8">
    <source>
        <dbReference type="SAM" id="Phobius"/>
    </source>
</evidence>
<dbReference type="InterPro" id="IPR004812">
    <property type="entry name" value="Efflux_drug-R_Bcr/CmlA"/>
</dbReference>
<feature type="transmembrane region" description="Helical" evidence="8">
    <location>
        <begin position="161"/>
        <end position="183"/>
    </location>
</feature>
<evidence type="ECO:0000256" key="3">
    <source>
        <dbReference type="ARBA" id="ARBA00022448"/>
    </source>
</evidence>
<dbReference type="PANTHER" id="PTHR23502">
    <property type="entry name" value="MAJOR FACILITATOR SUPERFAMILY"/>
    <property type="match status" value="1"/>
</dbReference>
<dbReference type="SUPFAM" id="SSF103473">
    <property type="entry name" value="MFS general substrate transporter"/>
    <property type="match status" value="1"/>
</dbReference>